<dbReference type="InterPro" id="IPR005162">
    <property type="entry name" value="Retrotrans_gag_dom"/>
</dbReference>
<dbReference type="AlphaFoldDB" id="A0A843WA81"/>
<feature type="region of interest" description="Disordered" evidence="1">
    <location>
        <begin position="212"/>
        <end position="262"/>
    </location>
</feature>
<dbReference type="PANTHER" id="PTHR34482:SF49">
    <property type="entry name" value="RETROTRANSPOSON GAG DOMAIN-CONTAINING PROTEIN"/>
    <property type="match status" value="1"/>
</dbReference>
<evidence type="ECO:0000313" key="4">
    <source>
        <dbReference type="Proteomes" id="UP000652761"/>
    </source>
</evidence>
<comment type="caution">
    <text evidence="3">The sequence shown here is derived from an EMBL/GenBank/DDBJ whole genome shotgun (WGS) entry which is preliminary data.</text>
</comment>
<dbReference type="PANTHER" id="PTHR34482">
    <property type="entry name" value="DNA DAMAGE-INDUCIBLE PROTEIN 1-LIKE"/>
    <property type="match status" value="1"/>
</dbReference>
<reference evidence="3" key="1">
    <citation type="submission" date="2017-07" db="EMBL/GenBank/DDBJ databases">
        <title>Taro Niue Genome Assembly and Annotation.</title>
        <authorList>
            <person name="Atibalentja N."/>
            <person name="Keating K."/>
            <person name="Fields C.J."/>
        </authorList>
    </citation>
    <scope>NUCLEOTIDE SEQUENCE</scope>
    <source>
        <strain evidence="3">Niue_2</strain>
        <tissue evidence="3">Leaf</tissue>
    </source>
</reference>
<sequence length="351" mass="40043">MAAERAQLRDMQQTIQQLTQALLQAVGDGGNRGAGDLHRNFRNLNPPRFNGTIDSDEVENWLKEIERIFRVMQCADGDKLLLATFQLERDARAWWESVEATKDDAQFTWEEFKEHFNSKYFSERVQESKTSEFTALKQRHLTVAEYEVQFSQLARYANHLVSTEKMKARRFLNGLKPSYITQLAPLDIWTYAEMVKKVQLLEDETDLTDRIKGRLVKKEPASGSSSKPTNGKKWSFNITRESNQERKPKIPTPPNTNKTNCEHCDKPEALLTLLEGNSPDRTQNLANSITGESNVAVECGIRLWQSNMAFDCSSRMQHSTVAVECSEFILHKVKIHPENSRGGLSSKSACQ</sequence>
<organism evidence="3 4">
    <name type="scientific">Colocasia esculenta</name>
    <name type="common">Wild taro</name>
    <name type="synonym">Arum esculentum</name>
    <dbReference type="NCBI Taxonomy" id="4460"/>
    <lineage>
        <taxon>Eukaryota</taxon>
        <taxon>Viridiplantae</taxon>
        <taxon>Streptophyta</taxon>
        <taxon>Embryophyta</taxon>
        <taxon>Tracheophyta</taxon>
        <taxon>Spermatophyta</taxon>
        <taxon>Magnoliopsida</taxon>
        <taxon>Liliopsida</taxon>
        <taxon>Araceae</taxon>
        <taxon>Aroideae</taxon>
        <taxon>Colocasieae</taxon>
        <taxon>Colocasia</taxon>
    </lineage>
</organism>
<protein>
    <recommendedName>
        <fullName evidence="2">Retrotransposon gag domain-containing protein</fullName>
    </recommendedName>
</protein>
<dbReference type="Pfam" id="PF03732">
    <property type="entry name" value="Retrotrans_gag"/>
    <property type="match status" value="1"/>
</dbReference>
<evidence type="ECO:0000313" key="3">
    <source>
        <dbReference type="EMBL" id="MQM06962.1"/>
    </source>
</evidence>
<keyword evidence="4" id="KW-1185">Reference proteome</keyword>
<proteinExistence type="predicted"/>
<dbReference type="OrthoDB" id="786614at2759"/>
<evidence type="ECO:0000256" key="1">
    <source>
        <dbReference type="SAM" id="MobiDB-lite"/>
    </source>
</evidence>
<accession>A0A843WA81</accession>
<gene>
    <name evidence="3" type="ORF">Taro_039799</name>
</gene>
<feature type="domain" description="Retrotransposon gag" evidence="2">
    <location>
        <begin position="82"/>
        <end position="177"/>
    </location>
</feature>
<dbReference type="Proteomes" id="UP000652761">
    <property type="component" value="Unassembled WGS sequence"/>
</dbReference>
<evidence type="ECO:0000259" key="2">
    <source>
        <dbReference type="Pfam" id="PF03732"/>
    </source>
</evidence>
<name>A0A843WA81_COLES</name>
<dbReference type="EMBL" id="NMUH01003752">
    <property type="protein sequence ID" value="MQM06962.1"/>
    <property type="molecule type" value="Genomic_DNA"/>
</dbReference>